<proteinExistence type="predicted"/>
<evidence type="ECO:0000313" key="1">
    <source>
        <dbReference type="EMBL" id="ODR39336.1"/>
    </source>
</evidence>
<dbReference type="InterPro" id="IPR027981">
    <property type="entry name" value="DUF4446"/>
</dbReference>
<dbReference type="Pfam" id="PF14584">
    <property type="entry name" value="DUF4446"/>
    <property type="match status" value="1"/>
</dbReference>
<protein>
    <recommendedName>
        <fullName evidence="3">DUF4446 family protein</fullName>
    </recommendedName>
</protein>
<dbReference type="AlphaFoldDB" id="A0A1E3U701"/>
<organism evidence="1 2">
    <name type="scientific">Eisenbergiella tayi</name>
    <dbReference type="NCBI Taxonomy" id="1432052"/>
    <lineage>
        <taxon>Bacteria</taxon>
        <taxon>Bacillati</taxon>
        <taxon>Bacillota</taxon>
        <taxon>Clostridia</taxon>
        <taxon>Lachnospirales</taxon>
        <taxon>Lachnospiraceae</taxon>
        <taxon>Eisenbergiella</taxon>
    </lineage>
</organism>
<accession>A0A1E3U701</accession>
<evidence type="ECO:0000313" key="2">
    <source>
        <dbReference type="Proteomes" id="UP000094271"/>
    </source>
</evidence>
<sequence length="149" mass="16815">MLVLILVLLVMLVILMVQFSNLKKRYAKFMRGKDGKSLEKDIVSLYEDNQFLKSSVEKDKKDIRVLFKNMESAFQKVGIVKYDAFQQMGGKLSFSLALLNEKNDGFIINSVHSSDGCYSYTKEIRGGQSEISLGNEEKVALEIAMGEEA</sequence>
<comment type="caution">
    <text evidence="1">The sequence shown here is derived from an EMBL/GenBank/DDBJ whole genome shotgun (WGS) entry which is preliminary data.</text>
</comment>
<dbReference type="Proteomes" id="UP000094271">
    <property type="component" value="Unassembled WGS sequence"/>
</dbReference>
<evidence type="ECO:0008006" key="3">
    <source>
        <dbReference type="Google" id="ProtNLM"/>
    </source>
</evidence>
<dbReference type="EMBL" id="MEHA01000043">
    <property type="protein sequence ID" value="ODR39336.1"/>
    <property type="molecule type" value="Genomic_DNA"/>
</dbReference>
<dbReference type="OrthoDB" id="5244042at2"/>
<name>A0A1E3U701_9FIRM</name>
<gene>
    <name evidence="1" type="ORF">BEI59_33415</name>
</gene>
<reference evidence="1 2" key="1">
    <citation type="submission" date="2016-08" db="EMBL/GenBank/DDBJ databases">
        <authorList>
            <person name="Seilhamer J.J."/>
        </authorList>
    </citation>
    <scope>NUCLEOTIDE SEQUENCE [LARGE SCALE GENOMIC DNA]</scope>
    <source>
        <strain evidence="1 2">NML150140-1</strain>
    </source>
</reference>